<proteinExistence type="predicted"/>
<evidence type="ECO:0000313" key="6">
    <source>
        <dbReference type="Proteomes" id="UP001465976"/>
    </source>
</evidence>
<evidence type="ECO:0000313" key="5">
    <source>
        <dbReference type="EMBL" id="KAL0574371.1"/>
    </source>
</evidence>
<dbReference type="InterPro" id="IPR042099">
    <property type="entry name" value="ANL_N_sf"/>
</dbReference>
<protein>
    <recommendedName>
        <fullName evidence="7">Acetyl-CoA synthetase-like protein</fullName>
    </recommendedName>
</protein>
<dbReference type="Gene3D" id="3.40.50.12780">
    <property type="entry name" value="N-terminal domain of ligase-like"/>
    <property type="match status" value="1"/>
</dbReference>
<dbReference type="Pfam" id="PF00501">
    <property type="entry name" value="AMP-binding"/>
    <property type="match status" value="1"/>
</dbReference>
<dbReference type="InterPro" id="IPR000873">
    <property type="entry name" value="AMP-dep_synth/lig_dom"/>
</dbReference>
<evidence type="ECO:0008006" key="7">
    <source>
        <dbReference type="Google" id="ProtNLM"/>
    </source>
</evidence>
<accession>A0ABR3FGQ9</accession>
<evidence type="ECO:0000259" key="3">
    <source>
        <dbReference type="Pfam" id="PF00501"/>
    </source>
</evidence>
<sequence length="1023" mass="113412">MPVHLSDPIPAPPRTQARDCTTFCPPPLDGSLTLLELYDWHRERSPDHRLFVYPRKDGTVCSLNWRAVVDAMYHGAKLIKERLSGVDSNDSVPVVAIVSQSETIGYMVSHLSIMRANFIPFPISPRSSPLGVAHLLSRAGICHVLVGRDRAMRELVEEAFKILKSQSDLPVLPGISPMFLFDELFHPSSPGSNILGPIERRAPEDVLYYLHSSGSTSDLPKIIPVNNRSAIQLCTFPCYGERDFTNSIASIHSAPMFHGFGLQAIPISASTGSVLGCFEPESPPVFPTSEGVLESSKVLDCDYIWATPKFIEEWSLNPECMKWLKGGLVFSGGALNKEAGDRLASVGVSLFTEYGATEVGCLNVFVPESISPKDWEYFTFSQLPDIKLVPQGDAEGTFEVVVVPSPTLIPHLTNTTIDGVEAYATSDLVVSHPTKPGMWKVFGRRDDQIVHSSGEKTNPCPLESILQQDPSIRSAIMFGSGQFQVGVLLEPIEDRMPKDSNETERFFEDIGPTLEKRKGLRQLTLSEYSEEISELYSAVADSMQAGISAPSSWDESSAKSFVRDVVKNVLKKDINDADDLFENGCDRYLPRSRNFVYNYPNINSLTDFILEVVGDGISDTADPRGNEQAMLRLVEKYTMDTQIVPGADRPSRDGKCVLLTGSTGSFGTYLLADLISDASISRIYALNRAKSNESLEGRQRKAFMERGIDEKLLKSGKLRLIEGNLLVPEFGIPPELYKEMEDSVTHVIHNAWPVNFNLQLSSFEPNLRGVRNLLDFSVRSGAHFTFIGSVGVLQNAPLDLNHQLKEEFIPAGFAIGSGYAESKWVAEQLVLESRRRAGLKGQIIRAGQLCGSRANGSWNRQEWAPAMIQSAKWLGCLPSDEGAISWIPVDTASRAVVDSLNSDAQDPILHLRHPQPTTWRVLARYIASDLGVDLVPLKAWLECLENAVREDAKTSERHYASFLLPFYRNMKESSEWREAFGLPVLDIEKALKNCSSLVDPAVEELGEKDVHRWLEYWKGNEAS</sequence>
<dbReference type="PANTHER" id="PTHR43439:SF2">
    <property type="entry name" value="ENZYME, PUTATIVE (JCVI)-RELATED"/>
    <property type="match status" value="1"/>
</dbReference>
<evidence type="ECO:0000259" key="4">
    <source>
        <dbReference type="Pfam" id="PF07993"/>
    </source>
</evidence>
<keyword evidence="1" id="KW-0596">Phosphopantetheine</keyword>
<dbReference type="InterPro" id="IPR051414">
    <property type="entry name" value="Adenylate-forming_Reductase"/>
</dbReference>
<feature type="domain" description="Thioester reductase (TE)" evidence="4">
    <location>
        <begin position="659"/>
        <end position="895"/>
    </location>
</feature>
<reference evidence="5 6" key="1">
    <citation type="submission" date="2024-02" db="EMBL/GenBank/DDBJ databases">
        <title>A draft genome for the cacao thread blight pathogen Marasmius crinis-equi.</title>
        <authorList>
            <person name="Cohen S.P."/>
            <person name="Baruah I.K."/>
            <person name="Amoako-Attah I."/>
            <person name="Bukari Y."/>
            <person name="Meinhardt L.W."/>
            <person name="Bailey B.A."/>
        </authorList>
    </citation>
    <scope>NUCLEOTIDE SEQUENCE [LARGE SCALE GENOMIC DNA]</scope>
    <source>
        <strain evidence="5 6">GH-76</strain>
    </source>
</reference>
<dbReference type="SUPFAM" id="SSF56801">
    <property type="entry name" value="Acetyl-CoA synthetase-like"/>
    <property type="match status" value="1"/>
</dbReference>
<evidence type="ECO:0000256" key="2">
    <source>
        <dbReference type="ARBA" id="ARBA00022553"/>
    </source>
</evidence>
<comment type="caution">
    <text evidence="5">The sequence shown here is derived from an EMBL/GenBank/DDBJ whole genome shotgun (WGS) entry which is preliminary data.</text>
</comment>
<keyword evidence="2" id="KW-0597">Phosphoprotein</keyword>
<dbReference type="Gene3D" id="3.40.50.720">
    <property type="entry name" value="NAD(P)-binding Rossmann-like Domain"/>
    <property type="match status" value="1"/>
</dbReference>
<dbReference type="Pfam" id="PF07993">
    <property type="entry name" value="NAD_binding_4"/>
    <property type="match status" value="1"/>
</dbReference>
<evidence type="ECO:0000256" key="1">
    <source>
        <dbReference type="ARBA" id="ARBA00022450"/>
    </source>
</evidence>
<dbReference type="PANTHER" id="PTHR43439">
    <property type="entry name" value="PHENYLACETATE-COENZYME A LIGASE"/>
    <property type="match status" value="1"/>
</dbReference>
<name>A0ABR3FGQ9_9AGAR</name>
<organism evidence="5 6">
    <name type="scientific">Marasmius crinis-equi</name>
    <dbReference type="NCBI Taxonomy" id="585013"/>
    <lineage>
        <taxon>Eukaryota</taxon>
        <taxon>Fungi</taxon>
        <taxon>Dikarya</taxon>
        <taxon>Basidiomycota</taxon>
        <taxon>Agaricomycotina</taxon>
        <taxon>Agaricomycetes</taxon>
        <taxon>Agaricomycetidae</taxon>
        <taxon>Agaricales</taxon>
        <taxon>Marasmiineae</taxon>
        <taxon>Marasmiaceae</taxon>
        <taxon>Marasmius</taxon>
    </lineage>
</organism>
<gene>
    <name evidence="5" type="ORF">V5O48_007572</name>
</gene>
<feature type="domain" description="AMP-dependent synthetase/ligase" evidence="3">
    <location>
        <begin position="40"/>
        <end position="364"/>
    </location>
</feature>
<dbReference type="EMBL" id="JBAHYK010000403">
    <property type="protein sequence ID" value="KAL0574371.1"/>
    <property type="molecule type" value="Genomic_DNA"/>
</dbReference>
<dbReference type="SUPFAM" id="SSF51735">
    <property type="entry name" value="NAD(P)-binding Rossmann-fold domains"/>
    <property type="match status" value="1"/>
</dbReference>
<dbReference type="InterPro" id="IPR013120">
    <property type="entry name" value="FAR_NAD-bd"/>
</dbReference>
<dbReference type="Proteomes" id="UP001465976">
    <property type="component" value="Unassembled WGS sequence"/>
</dbReference>
<keyword evidence="6" id="KW-1185">Reference proteome</keyword>
<dbReference type="InterPro" id="IPR036291">
    <property type="entry name" value="NAD(P)-bd_dom_sf"/>
</dbReference>
<dbReference type="Pfam" id="PF23562">
    <property type="entry name" value="AMP-binding_C_3"/>
    <property type="match status" value="1"/>
</dbReference>